<dbReference type="InterPro" id="IPR011009">
    <property type="entry name" value="Kinase-like_dom_sf"/>
</dbReference>
<feature type="domain" description="Protein kinase" evidence="7">
    <location>
        <begin position="15"/>
        <end position="283"/>
    </location>
</feature>
<keyword evidence="4 8" id="KW-0418">Kinase</keyword>
<dbReference type="PANTHER" id="PTHR43671">
    <property type="entry name" value="SERINE/THREONINE-PROTEIN KINASE NEK"/>
    <property type="match status" value="1"/>
</dbReference>
<dbReference type="InterPro" id="IPR050660">
    <property type="entry name" value="NEK_Ser/Thr_kinase"/>
</dbReference>
<dbReference type="Gene3D" id="3.30.200.20">
    <property type="entry name" value="Phosphorylase Kinase, domain 1"/>
    <property type="match status" value="1"/>
</dbReference>
<accession>A0ABT5DGP8</accession>
<gene>
    <name evidence="8" type="ORF">POL68_30555</name>
</gene>
<dbReference type="EMBL" id="JAQNDM010000002">
    <property type="protein sequence ID" value="MDC0712842.1"/>
    <property type="molecule type" value="Genomic_DNA"/>
</dbReference>
<evidence type="ECO:0000256" key="1">
    <source>
        <dbReference type="ARBA" id="ARBA00012513"/>
    </source>
</evidence>
<keyword evidence="3" id="KW-0547">Nucleotide-binding</keyword>
<comment type="caution">
    <text evidence="8">The sequence shown here is derived from an EMBL/GenBank/DDBJ whole genome shotgun (WGS) entry which is preliminary data.</text>
</comment>
<dbReference type="GO" id="GO:0016301">
    <property type="term" value="F:kinase activity"/>
    <property type="evidence" value="ECO:0007669"/>
    <property type="project" value="UniProtKB-KW"/>
</dbReference>
<reference evidence="8 9" key="1">
    <citation type="submission" date="2022-11" db="EMBL/GenBank/DDBJ databases">
        <title>Minimal conservation of predation-associated metabolite biosynthetic gene clusters underscores biosynthetic potential of Myxococcota including descriptions for ten novel species: Archangium lansinium sp. nov., Myxococcus landrumus sp. nov., Nannocystis bai.</title>
        <authorList>
            <person name="Ahearne A."/>
            <person name="Stevens C."/>
            <person name="Dowd S."/>
        </authorList>
    </citation>
    <scope>NUCLEOTIDE SEQUENCE [LARGE SCALE GENOMIC DNA]</scope>
    <source>
        <strain evidence="8 9">NCWAL01</strain>
    </source>
</reference>
<dbReference type="RefSeq" id="WP_272142984.1">
    <property type="nucleotide sequence ID" value="NZ_JAQNDM010000002.1"/>
</dbReference>
<evidence type="ECO:0000256" key="4">
    <source>
        <dbReference type="ARBA" id="ARBA00022777"/>
    </source>
</evidence>
<protein>
    <recommendedName>
        <fullName evidence="1">non-specific serine/threonine protein kinase</fullName>
        <ecNumber evidence="1">2.7.11.1</ecNumber>
    </recommendedName>
</protein>
<dbReference type="Gene3D" id="1.10.510.10">
    <property type="entry name" value="Transferase(Phosphotransferase) domain 1"/>
    <property type="match status" value="1"/>
</dbReference>
<evidence type="ECO:0000256" key="2">
    <source>
        <dbReference type="ARBA" id="ARBA00022679"/>
    </source>
</evidence>
<dbReference type="SUPFAM" id="SSF56112">
    <property type="entry name" value="Protein kinase-like (PK-like)"/>
    <property type="match status" value="1"/>
</dbReference>
<keyword evidence="9" id="KW-1185">Reference proteome</keyword>
<evidence type="ECO:0000259" key="7">
    <source>
        <dbReference type="PROSITE" id="PS50011"/>
    </source>
</evidence>
<evidence type="ECO:0000256" key="6">
    <source>
        <dbReference type="SAM" id="MobiDB-lite"/>
    </source>
</evidence>
<organism evidence="8 9">
    <name type="scientific">Stigmatella ashevillensis</name>
    <dbReference type="NCBI Taxonomy" id="2995309"/>
    <lineage>
        <taxon>Bacteria</taxon>
        <taxon>Pseudomonadati</taxon>
        <taxon>Myxococcota</taxon>
        <taxon>Myxococcia</taxon>
        <taxon>Myxococcales</taxon>
        <taxon>Cystobacterineae</taxon>
        <taxon>Archangiaceae</taxon>
        <taxon>Stigmatella</taxon>
    </lineage>
</organism>
<feature type="region of interest" description="Disordered" evidence="6">
    <location>
        <begin position="379"/>
        <end position="407"/>
    </location>
</feature>
<sequence length="457" mass="50299">MDPSALPLGTQVGAWRVLSRGSHGSYGMVYRVERAGNAEAGTFALKLALRQMDPRFEREAELLSRLTHAHVPRLFDQGVWVSPEGVSFPFLVMEWVEGVPLYEWAVRHRVSSRQVLGLLAQVASALAATHAAGGVHRDVKGDNVLVSANGAKAFLVDFGSGSYAGARRLTWRPEPPGTFQYWSIEALRFRWRFRHDATAHYEAGPADDVYALGVMAYRLVTGVYPPPLESKALDAGDGYVRSKRVAPEKQAHMSPKLAALIRQMLAEKPSMRGNAAEVAHALERAAKDAGRQASRVVTRRPKQVAASTLGARLRGWRVGMMWLGWLTAAALAVLWAGSEWTEREVWEEKPMAVLPQEYLGEAEDGGTSGLASTAFKLHEDTKGSESTRGAIGLEMPKTPLPGQRRPPCKRYEVEVSGGCWHALQDKIPPCDEDTYSWKNRCYLPSPSPRRPATSEPP</sequence>
<name>A0ABT5DGP8_9BACT</name>
<dbReference type="EC" id="2.7.11.1" evidence="1"/>
<proteinExistence type="predicted"/>
<keyword evidence="2" id="KW-0808">Transferase</keyword>
<dbReference type="SMART" id="SM00220">
    <property type="entry name" value="S_TKc"/>
    <property type="match status" value="1"/>
</dbReference>
<dbReference type="PANTHER" id="PTHR43671:SF13">
    <property type="entry name" value="SERINE_THREONINE-PROTEIN KINASE NEK2"/>
    <property type="match status" value="1"/>
</dbReference>
<evidence type="ECO:0000256" key="3">
    <source>
        <dbReference type="ARBA" id="ARBA00022741"/>
    </source>
</evidence>
<evidence type="ECO:0000313" key="9">
    <source>
        <dbReference type="Proteomes" id="UP001221838"/>
    </source>
</evidence>
<evidence type="ECO:0000313" key="8">
    <source>
        <dbReference type="EMBL" id="MDC0712842.1"/>
    </source>
</evidence>
<dbReference type="Proteomes" id="UP001221838">
    <property type="component" value="Unassembled WGS sequence"/>
</dbReference>
<dbReference type="CDD" id="cd14014">
    <property type="entry name" value="STKc_PknB_like"/>
    <property type="match status" value="1"/>
</dbReference>
<dbReference type="PROSITE" id="PS50011">
    <property type="entry name" value="PROTEIN_KINASE_DOM"/>
    <property type="match status" value="1"/>
</dbReference>
<keyword evidence="5" id="KW-0067">ATP-binding</keyword>
<dbReference type="Pfam" id="PF00069">
    <property type="entry name" value="Pkinase"/>
    <property type="match status" value="1"/>
</dbReference>
<evidence type="ECO:0000256" key="5">
    <source>
        <dbReference type="ARBA" id="ARBA00022840"/>
    </source>
</evidence>
<dbReference type="InterPro" id="IPR000719">
    <property type="entry name" value="Prot_kinase_dom"/>
</dbReference>